<organism evidence="2 3">
    <name type="scientific">Neisseria gonorrhoeae (strain NCCP11945)</name>
    <dbReference type="NCBI Taxonomy" id="521006"/>
    <lineage>
        <taxon>Bacteria</taxon>
        <taxon>Pseudomonadati</taxon>
        <taxon>Pseudomonadota</taxon>
        <taxon>Betaproteobacteria</taxon>
        <taxon>Neisseriales</taxon>
        <taxon>Neisseriaceae</taxon>
        <taxon>Neisseria</taxon>
    </lineage>
</organism>
<dbReference type="AlphaFoldDB" id="B4RQH8"/>
<feature type="region of interest" description="Disordered" evidence="1">
    <location>
        <begin position="12"/>
        <end position="47"/>
    </location>
</feature>
<sequence length="67" mass="8096">MLIHYKARQWDTNMNLNPNPNLHPDSDDSRFRKPPKKTNPAKAGFVSHHRYRPTFHEYCNSTRYKIR</sequence>
<protein>
    <submittedName>
        <fullName evidence="2">Uncharacterized protein</fullName>
    </submittedName>
</protein>
<accession>B4RQH8</accession>
<evidence type="ECO:0000313" key="3">
    <source>
        <dbReference type="Proteomes" id="UP000002564"/>
    </source>
</evidence>
<dbReference type="EMBL" id="CP001050">
    <property type="protein sequence ID" value="ACF30513.1"/>
    <property type="molecule type" value="Genomic_DNA"/>
</dbReference>
<proteinExistence type="predicted"/>
<dbReference type="KEGG" id="ngk:NGK_1875"/>
<feature type="compositionally biased region" description="Low complexity" evidence="1">
    <location>
        <begin position="13"/>
        <end position="22"/>
    </location>
</feature>
<dbReference type="HOGENOM" id="CLU_3045675_0_0_4"/>
<evidence type="ECO:0000256" key="1">
    <source>
        <dbReference type="SAM" id="MobiDB-lite"/>
    </source>
</evidence>
<evidence type="ECO:0000313" key="2">
    <source>
        <dbReference type="EMBL" id="ACF30513.1"/>
    </source>
</evidence>
<dbReference type="Proteomes" id="UP000002564">
    <property type="component" value="Chromosome"/>
</dbReference>
<name>B4RQH8_NEIG2</name>
<reference evidence="2 3" key="1">
    <citation type="journal article" date="2008" name="J. Bacteriol.">
        <title>Complete genome sequence of Neisseria gonorrhoeae NCCP11945.</title>
        <authorList>
            <person name="Chung G.T."/>
            <person name="Yoo J.S."/>
            <person name="Oh H.B."/>
            <person name="Lee Y.S."/>
            <person name="Cha S.H."/>
            <person name="Kim S.J."/>
            <person name="Yoo C.K."/>
        </authorList>
    </citation>
    <scope>NUCLEOTIDE SEQUENCE [LARGE SCALE GENOMIC DNA]</scope>
    <source>
        <strain evidence="2 3">NCCP11945</strain>
    </source>
</reference>
<gene>
    <name evidence="2" type="ordered locus">NGK_1875</name>
</gene>